<sequence length="141" mass="16308">MSIGDRIRKRRKELRLIQAELAERVNVSTQVVSNWERGYTEPSHDDVARLAVALICSTDYLHGRDNGIHDLPKLNVQDERDIAIELESILKSLDCKDRRAHYDGQWSEKDEDIELLKSSLETSIRIAKQIAKRKSTKGYNY</sequence>
<dbReference type="CDD" id="cd00093">
    <property type="entry name" value="HTH_XRE"/>
    <property type="match status" value="1"/>
</dbReference>
<gene>
    <name evidence="3" type="ORF">OEV98_06380</name>
</gene>
<dbReference type="AlphaFoldDB" id="A0AAE3IRN6"/>
<dbReference type="InterPro" id="IPR010982">
    <property type="entry name" value="Lambda_DNA-bd_dom_sf"/>
</dbReference>
<accession>A0AAE3IRN6</accession>
<dbReference type="PROSITE" id="PS50943">
    <property type="entry name" value="HTH_CROC1"/>
    <property type="match status" value="1"/>
</dbReference>
<dbReference type="Pfam" id="PF01381">
    <property type="entry name" value="HTH_3"/>
    <property type="match status" value="1"/>
</dbReference>
<dbReference type="Gene3D" id="1.10.260.40">
    <property type="entry name" value="lambda repressor-like DNA-binding domains"/>
    <property type="match status" value="1"/>
</dbReference>
<dbReference type="Proteomes" id="UP001209318">
    <property type="component" value="Unassembled WGS sequence"/>
</dbReference>
<keyword evidence="4" id="KW-1185">Reference proteome</keyword>
<name>A0AAE3IRN6_9BACI</name>
<dbReference type="RefSeq" id="WP_263072389.1">
    <property type="nucleotide sequence ID" value="NZ_JAOUSF010000002.1"/>
</dbReference>
<dbReference type="PANTHER" id="PTHR46558">
    <property type="entry name" value="TRACRIPTIONAL REGULATORY PROTEIN-RELATED-RELATED"/>
    <property type="match status" value="1"/>
</dbReference>
<evidence type="ECO:0000313" key="3">
    <source>
        <dbReference type="EMBL" id="MCU9613177.1"/>
    </source>
</evidence>
<evidence type="ECO:0000313" key="4">
    <source>
        <dbReference type="Proteomes" id="UP001209318"/>
    </source>
</evidence>
<dbReference type="SUPFAM" id="SSF47413">
    <property type="entry name" value="lambda repressor-like DNA-binding domains"/>
    <property type="match status" value="1"/>
</dbReference>
<dbReference type="SMART" id="SM00530">
    <property type="entry name" value="HTH_XRE"/>
    <property type="match status" value="1"/>
</dbReference>
<dbReference type="InterPro" id="IPR001387">
    <property type="entry name" value="Cro/C1-type_HTH"/>
</dbReference>
<dbReference type="GO" id="GO:0003677">
    <property type="term" value="F:DNA binding"/>
    <property type="evidence" value="ECO:0007669"/>
    <property type="project" value="UniProtKB-KW"/>
</dbReference>
<dbReference type="PANTHER" id="PTHR46558:SF11">
    <property type="entry name" value="HTH-TYPE TRANSCRIPTIONAL REGULATOR XRE"/>
    <property type="match status" value="1"/>
</dbReference>
<proteinExistence type="predicted"/>
<dbReference type="EMBL" id="JAOUSF010000002">
    <property type="protein sequence ID" value="MCU9613177.1"/>
    <property type="molecule type" value="Genomic_DNA"/>
</dbReference>
<comment type="caution">
    <text evidence="3">The sequence shown here is derived from an EMBL/GenBank/DDBJ whole genome shotgun (WGS) entry which is preliminary data.</text>
</comment>
<evidence type="ECO:0000259" key="2">
    <source>
        <dbReference type="PROSITE" id="PS50943"/>
    </source>
</evidence>
<feature type="domain" description="HTH cro/C1-type" evidence="2">
    <location>
        <begin position="7"/>
        <end position="61"/>
    </location>
</feature>
<keyword evidence="1" id="KW-0238">DNA-binding</keyword>
<protein>
    <submittedName>
        <fullName evidence="3">Helix-turn-helix domain-containing protein</fullName>
    </submittedName>
</protein>
<evidence type="ECO:0000256" key="1">
    <source>
        <dbReference type="ARBA" id="ARBA00023125"/>
    </source>
</evidence>
<organism evidence="3 4">
    <name type="scientific">Perspicuibacillus lycopersici</name>
    <dbReference type="NCBI Taxonomy" id="1325689"/>
    <lineage>
        <taxon>Bacteria</taxon>
        <taxon>Bacillati</taxon>
        <taxon>Bacillota</taxon>
        <taxon>Bacilli</taxon>
        <taxon>Bacillales</taxon>
        <taxon>Bacillaceae</taxon>
        <taxon>Perspicuibacillus</taxon>
    </lineage>
</organism>
<reference evidence="3" key="1">
    <citation type="submission" date="2022-10" db="EMBL/GenBank/DDBJ databases">
        <title>Description of Fervidibacillus gen. nov. in the family Fervidibacillaceae fam. nov. with two species, Fervidibacillus albus sp. nov., and Fervidibacillus halotolerans sp. nov., isolated from tidal flat sediments.</title>
        <authorList>
            <person name="Kwon K.K."/>
            <person name="Yang S.-H."/>
        </authorList>
    </citation>
    <scope>NUCLEOTIDE SEQUENCE</scope>
    <source>
        <strain evidence="3">JCM 19140</strain>
    </source>
</reference>